<feature type="chain" id="PRO_5046916913" evidence="2">
    <location>
        <begin position="21"/>
        <end position="366"/>
    </location>
</feature>
<dbReference type="Gene3D" id="1.20.58.2180">
    <property type="match status" value="1"/>
</dbReference>
<evidence type="ECO:0000313" key="5">
    <source>
        <dbReference type="Proteomes" id="UP000678513"/>
    </source>
</evidence>
<dbReference type="RefSeq" id="WP_212321157.1">
    <property type="nucleotide sequence ID" value="NZ_AP024463.1"/>
</dbReference>
<gene>
    <name evidence="4" type="ORF">J5A65_08620</name>
</gene>
<dbReference type="PROSITE" id="PS50983">
    <property type="entry name" value="FE_B12_PBP"/>
    <property type="match status" value="1"/>
</dbReference>
<dbReference type="PROSITE" id="PS51257">
    <property type="entry name" value="PROKAR_LIPOPROTEIN"/>
    <property type="match status" value="1"/>
</dbReference>
<proteinExistence type="inferred from homology"/>
<name>A0ABX7Y1I0_9ACTN</name>
<feature type="domain" description="Fe/B12 periplasmic-binding" evidence="3">
    <location>
        <begin position="61"/>
        <end position="328"/>
    </location>
</feature>
<dbReference type="SUPFAM" id="SSF53807">
    <property type="entry name" value="Helical backbone' metal receptor"/>
    <property type="match status" value="1"/>
</dbReference>
<dbReference type="Proteomes" id="UP000678513">
    <property type="component" value="Chromosome"/>
</dbReference>
<evidence type="ECO:0000256" key="2">
    <source>
        <dbReference type="SAM" id="SignalP"/>
    </source>
</evidence>
<keyword evidence="5" id="KW-1185">Reference proteome</keyword>
<dbReference type="Gene3D" id="3.40.50.1980">
    <property type="entry name" value="Nitrogenase molybdenum iron protein domain"/>
    <property type="match status" value="2"/>
</dbReference>
<dbReference type="InterPro" id="IPR002491">
    <property type="entry name" value="ABC_transptr_periplasmic_BD"/>
</dbReference>
<feature type="signal peptide" evidence="2">
    <location>
        <begin position="1"/>
        <end position="20"/>
    </location>
</feature>
<dbReference type="PANTHER" id="PTHR30535:SF34">
    <property type="entry name" value="MOLYBDATE-BINDING PROTEIN MOLA"/>
    <property type="match status" value="1"/>
</dbReference>
<dbReference type="Pfam" id="PF01497">
    <property type="entry name" value="Peripla_BP_2"/>
    <property type="match status" value="1"/>
</dbReference>
<evidence type="ECO:0000259" key="3">
    <source>
        <dbReference type="PROSITE" id="PS50983"/>
    </source>
</evidence>
<reference evidence="4 5" key="1">
    <citation type="submission" date="2021-03" db="EMBL/GenBank/DDBJ databases">
        <title>Human Oral Microbial Genomes.</title>
        <authorList>
            <person name="Johnston C.D."/>
            <person name="Chen T."/>
            <person name="Dewhirst F.E."/>
        </authorList>
    </citation>
    <scope>NUCLEOTIDE SEQUENCE [LARGE SCALE GENOMIC DNA]</scope>
    <source>
        <strain evidence="4 5">DSMZ 100122</strain>
    </source>
</reference>
<organism evidence="4 5">
    <name type="scientific">Arachnia rubra</name>
    <dbReference type="NCBI Taxonomy" id="1547448"/>
    <lineage>
        <taxon>Bacteria</taxon>
        <taxon>Bacillati</taxon>
        <taxon>Actinomycetota</taxon>
        <taxon>Actinomycetes</taxon>
        <taxon>Propionibacteriales</taxon>
        <taxon>Propionibacteriaceae</taxon>
        <taxon>Arachnia</taxon>
    </lineage>
</organism>
<comment type="similarity">
    <text evidence="1">Belongs to the bacterial solute-binding protein 8 family.</text>
</comment>
<dbReference type="EMBL" id="CP072384">
    <property type="protein sequence ID" value="QUC07027.1"/>
    <property type="molecule type" value="Genomic_DNA"/>
</dbReference>
<sequence>MKSPWSPLLTALMAATLLIAGCSSSSDPATTPTIPDSVSPGALSFKDMGGRDTELSAPASQAFGAGPPGTVMIYTFEADKLAGWNSQVGKQTAKYLPSQVADLPVLGRANGKDGTFNAETLLGRGVNVILDVGEVSSEYAKIDDDLEKQSGIQVVQLATELERLPESYRLLGRVFGDQSRGEQLATYIERINAELERGSATITDAQRVSVYYAAGDEGLSTAGSGNIHAQVIDAIGARNVYGAADKPSGRVDVNAEQLLGWNPDWIIATPAKSGEDVAKTEAFSPLQAVAQGHVLVAPQAPWGWVDGPPSVNQVIGAVWAAESIYPDVYNFDLPKEVREFYSVFYHYELTGAELTEILADAGHQPS</sequence>
<dbReference type="PANTHER" id="PTHR30535">
    <property type="entry name" value="VITAMIN B12-BINDING PROTEIN"/>
    <property type="match status" value="1"/>
</dbReference>
<protein>
    <submittedName>
        <fullName evidence="4">ABC transporter substrate-binding protein</fullName>
    </submittedName>
</protein>
<evidence type="ECO:0000256" key="1">
    <source>
        <dbReference type="ARBA" id="ARBA00008814"/>
    </source>
</evidence>
<evidence type="ECO:0000313" key="4">
    <source>
        <dbReference type="EMBL" id="QUC07027.1"/>
    </source>
</evidence>
<dbReference type="InterPro" id="IPR050902">
    <property type="entry name" value="ABC_Transporter_SBP"/>
</dbReference>
<accession>A0ABX7Y1I0</accession>
<keyword evidence="2" id="KW-0732">Signal</keyword>